<gene>
    <name evidence="3" type="ORF">EOE48_00185</name>
</gene>
<name>A0A3S2VCW8_9HYPH</name>
<proteinExistence type="predicted"/>
<dbReference type="Proteomes" id="UP000286997">
    <property type="component" value="Unassembled WGS sequence"/>
</dbReference>
<dbReference type="EMBL" id="SACP01000001">
    <property type="protein sequence ID" value="RVU21516.1"/>
    <property type="molecule type" value="Genomic_DNA"/>
</dbReference>
<dbReference type="RefSeq" id="WP_127726758.1">
    <property type="nucleotide sequence ID" value="NZ_SACP01000001.1"/>
</dbReference>
<organism evidence="3 4">
    <name type="scientific">Methylobacterium oryzihabitans</name>
    <dbReference type="NCBI Taxonomy" id="2499852"/>
    <lineage>
        <taxon>Bacteria</taxon>
        <taxon>Pseudomonadati</taxon>
        <taxon>Pseudomonadota</taxon>
        <taxon>Alphaproteobacteria</taxon>
        <taxon>Hyphomicrobiales</taxon>
        <taxon>Methylobacteriaceae</taxon>
        <taxon>Methylobacterium</taxon>
    </lineage>
</organism>
<sequence length="206" mass="20588">MTAGSRTAGRVGLVVAALVLAPGARAQTPPADDGNPFMNMLRYGGTTKPPEAPASTEDVAYCPVPEIAEGGSAIQSQGGGGVRSQIAIAQVSRSCTPGPGGTILVRVGVQGRALLGPGGSPGRFDAPVTVSIKRGTEIVTRRTQRAAATIPPGQASGTFTVVEDGLSVPAAYATEFDIEVGLGGAATKPARAPRRKPAAPPAEQPG</sequence>
<dbReference type="OrthoDB" id="7678486at2"/>
<evidence type="ECO:0000256" key="1">
    <source>
        <dbReference type="SAM" id="MobiDB-lite"/>
    </source>
</evidence>
<evidence type="ECO:0000256" key="2">
    <source>
        <dbReference type="SAM" id="SignalP"/>
    </source>
</evidence>
<evidence type="ECO:0000313" key="3">
    <source>
        <dbReference type="EMBL" id="RVU21516.1"/>
    </source>
</evidence>
<accession>A0A3S2VCW8</accession>
<protein>
    <submittedName>
        <fullName evidence="3">Uncharacterized protein</fullName>
    </submittedName>
</protein>
<comment type="caution">
    <text evidence="3">The sequence shown here is derived from an EMBL/GenBank/DDBJ whole genome shotgun (WGS) entry which is preliminary data.</text>
</comment>
<reference evidence="3 4" key="1">
    <citation type="submission" date="2019-01" db="EMBL/GenBank/DDBJ databases">
        <authorList>
            <person name="Chen W.-M."/>
        </authorList>
    </citation>
    <scope>NUCLEOTIDE SEQUENCE [LARGE SCALE GENOMIC DNA]</scope>
    <source>
        <strain evidence="3 4">TER-1</strain>
    </source>
</reference>
<dbReference type="AlphaFoldDB" id="A0A3S2VCW8"/>
<keyword evidence="2" id="KW-0732">Signal</keyword>
<feature type="signal peptide" evidence="2">
    <location>
        <begin position="1"/>
        <end position="26"/>
    </location>
</feature>
<feature type="chain" id="PRO_5018594726" evidence="2">
    <location>
        <begin position="27"/>
        <end position="206"/>
    </location>
</feature>
<feature type="region of interest" description="Disordered" evidence="1">
    <location>
        <begin position="186"/>
        <end position="206"/>
    </location>
</feature>
<evidence type="ECO:0000313" key="4">
    <source>
        <dbReference type="Proteomes" id="UP000286997"/>
    </source>
</evidence>
<keyword evidence="4" id="KW-1185">Reference proteome</keyword>